<sequence length="692" mass="76926">MAAIARRSQVIQSDRLTQRGNPRWSLFFVVFKQYGPGRPNLSTLQCLSTVNLHCTYICRVGLTGTSLDGILRIEARDPPNGSLWDRPTVVQHHPFQPRVIVIIPTSIPVRRVDNARSNAMKKGLSAGRVPKPLVIVSSQTAFSVTTAPPIFAIARGTILAVKEYRLTFVQVRDPFADEELTNVPDDNHLVTPPSTVPTVEDVIPSSTSSTVPPEKNGALTAVLLQHFKECPSQWLDCFDSDAYYSAKIPVMVATQPMLKAAACALAAKHLHRICRGDPTRILQLPHMRNSPLQSTIREMDCRYESVRFYDQTIHYLKEAIVLEIPDNQREEIFAVVAILWELSKSPTSALPNSLMHISRSVFWSLVRQDCLSACRFLIISYSSVCRCPISLNPGTVINETQTRLNLSDLVLWRNFGLIISSSGHFLPPSASPAMASPSPSPLTLPLPLPPPAHTWLCEDMLSNALIWIISKIINFITSGDGITPGDFENPRGQRPCFGTTQEELLARWERLDIELRAWYDTLPRSFTPCARSRLFLSNAVPIPRTASAPAAANVATNTTSTDTIDAIIFTVPMCAVTVQTYHMARVLLLTNMPQESTAIRSTVTARLRSYRRIAELAVRHAREICGISLGGLPDGILPHTVQPLFVAGQCFEQDSERQLVVDLLQQVECDSGWATKYRIQDLQRQWAETRVG</sequence>
<keyword evidence="1" id="KW-0539">Nucleus</keyword>
<dbReference type="PANTHER" id="PTHR37534">
    <property type="entry name" value="TRANSCRIPTIONAL ACTIVATOR PROTEIN UGA3"/>
    <property type="match status" value="1"/>
</dbReference>
<dbReference type="RefSeq" id="XP_026623944.1">
    <property type="nucleotide sequence ID" value="XM_026773776.1"/>
</dbReference>
<dbReference type="Proteomes" id="UP000253729">
    <property type="component" value="Unassembled WGS sequence"/>
</dbReference>
<evidence type="ECO:0000256" key="2">
    <source>
        <dbReference type="SAM" id="MobiDB-lite"/>
    </source>
</evidence>
<dbReference type="STRING" id="1341132.A0A3F3PVZ7"/>
<dbReference type="PANTHER" id="PTHR37534:SF9">
    <property type="entry name" value="ZN(II)2CYS6 TRANSCRIPTION FACTOR (EUROFUNG)"/>
    <property type="match status" value="1"/>
</dbReference>
<dbReference type="AlphaFoldDB" id="A0A3F3PVZ7"/>
<evidence type="ECO:0000256" key="1">
    <source>
        <dbReference type="ARBA" id="ARBA00023242"/>
    </source>
</evidence>
<organism evidence="3 4">
    <name type="scientific">Aspergillus welwitschiae</name>
    <dbReference type="NCBI Taxonomy" id="1341132"/>
    <lineage>
        <taxon>Eukaryota</taxon>
        <taxon>Fungi</taxon>
        <taxon>Dikarya</taxon>
        <taxon>Ascomycota</taxon>
        <taxon>Pezizomycotina</taxon>
        <taxon>Eurotiomycetes</taxon>
        <taxon>Eurotiomycetidae</taxon>
        <taxon>Eurotiales</taxon>
        <taxon>Aspergillaceae</taxon>
        <taxon>Aspergillus</taxon>
        <taxon>Aspergillus subgen. Circumdati</taxon>
    </lineage>
</organism>
<dbReference type="GeneID" id="38142132"/>
<dbReference type="GO" id="GO:0003700">
    <property type="term" value="F:DNA-binding transcription factor activity"/>
    <property type="evidence" value="ECO:0007669"/>
    <property type="project" value="TreeGrafter"/>
</dbReference>
<feature type="region of interest" description="Disordered" evidence="2">
    <location>
        <begin position="183"/>
        <end position="211"/>
    </location>
</feature>
<dbReference type="GO" id="GO:0045944">
    <property type="term" value="P:positive regulation of transcription by RNA polymerase II"/>
    <property type="evidence" value="ECO:0007669"/>
    <property type="project" value="TreeGrafter"/>
</dbReference>
<dbReference type="EMBL" id="KZ852058">
    <property type="protein sequence ID" value="RDH30922.1"/>
    <property type="molecule type" value="Genomic_DNA"/>
</dbReference>
<keyword evidence="4" id="KW-1185">Reference proteome</keyword>
<evidence type="ECO:0000313" key="3">
    <source>
        <dbReference type="EMBL" id="RDH30922.1"/>
    </source>
</evidence>
<dbReference type="GO" id="GO:0000976">
    <property type="term" value="F:transcription cis-regulatory region binding"/>
    <property type="evidence" value="ECO:0007669"/>
    <property type="project" value="TreeGrafter"/>
</dbReference>
<reference evidence="3 4" key="1">
    <citation type="submission" date="2018-07" db="EMBL/GenBank/DDBJ databases">
        <title>The genomes of Aspergillus section Nigri reveals drivers in fungal speciation.</title>
        <authorList>
            <consortium name="DOE Joint Genome Institute"/>
            <person name="Vesth T.C."/>
            <person name="Nybo J."/>
            <person name="Theobald S."/>
            <person name="Brandl J."/>
            <person name="Frisvad J.C."/>
            <person name="Nielsen K.F."/>
            <person name="Lyhne E.K."/>
            <person name="Kogle M.E."/>
            <person name="Kuo A."/>
            <person name="Riley R."/>
            <person name="Clum A."/>
            <person name="Nolan M."/>
            <person name="Lipzen A."/>
            <person name="Salamov A."/>
            <person name="Henrissat B."/>
            <person name="Wiebenga A."/>
            <person name="De vries R.P."/>
            <person name="Grigoriev I.V."/>
            <person name="Mortensen U.H."/>
            <person name="Andersen M.R."/>
            <person name="Baker S.E."/>
        </authorList>
    </citation>
    <scope>NUCLEOTIDE SEQUENCE [LARGE SCALE GENOMIC DNA]</scope>
    <source>
        <strain evidence="3 4">CBS 139.54b</strain>
    </source>
</reference>
<protein>
    <submittedName>
        <fullName evidence="3">Uncharacterized protein</fullName>
    </submittedName>
</protein>
<name>A0A3F3PVZ7_9EURO</name>
<accession>A0A3F3PVZ7</accession>
<proteinExistence type="predicted"/>
<gene>
    <name evidence="3" type="ORF">BDQ94DRAFT_180940</name>
</gene>
<dbReference type="GO" id="GO:0005634">
    <property type="term" value="C:nucleus"/>
    <property type="evidence" value="ECO:0007669"/>
    <property type="project" value="TreeGrafter"/>
</dbReference>
<evidence type="ECO:0000313" key="4">
    <source>
        <dbReference type="Proteomes" id="UP000253729"/>
    </source>
</evidence>